<gene>
    <name evidence="1" type="ORF">ABT322_17995</name>
</gene>
<protein>
    <submittedName>
        <fullName evidence="1">Pyridoxamine 5'-phosphate oxidase family protein</fullName>
    </submittedName>
</protein>
<dbReference type="EMBL" id="JBEPCV010000016">
    <property type="protein sequence ID" value="MER6905635.1"/>
    <property type="molecule type" value="Genomic_DNA"/>
</dbReference>
<dbReference type="InterPro" id="IPR012349">
    <property type="entry name" value="Split_barrel_FMN-bd"/>
</dbReference>
<comment type="caution">
    <text evidence="1">The sequence shown here is derived from an EMBL/GenBank/DDBJ whole genome shotgun (WGS) entry which is preliminary data.</text>
</comment>
<sequence>MTVAVSEFSEIERTFLDYIRDIKYATMVTVDRQNRPRARVLLPVWEIVDGAPVGWLAAYRTPVKSAHLAGNPHTTYAYWSPRQNAVFVDSVSTWAEDEESKVHAWELYKRGGPLGVGYDPVRYWRGGPGDPDYHVLRIAPWRVQLVRGSDLRSTLWRKRATAPAVTSSVDLGGLDDG</sequence>
<evidence type="ECO:0000313" key="1">
    <source>
        <dbReference type="EMBL" id="MER6905635.1"/>
    </source>
</evidence>
<dbReference type="SUPFAM" id="SSF50475">
    <property type="entry name" value="FMN-binding split barrel"/>
    <property type="match status" value="1"/>
</dbReference>
<reference evidence="1 2" key="1">
    <citation type="submission" date="2024-06" db="EMBL/GenBank/DDBJ databases">
        <title>The Natural Products Discovery Center: Release of the First 8490 Sequenced Strains for Exploring Actinobacteria Biosynthetic Diversity.</title>
        <authorList>
            <person name="Kalkreuter E."/>
            <person name="Kautsar S.A."/>
            <person name="Yang D."/>
            <person name="Bader C.D."/>
            <person name="Teijaro C.N."/>
            <person name="Fluegel L."/>
            <person name="Davis C.M."/>
            <person name="Simpson J.R."/>
            <person name="Lauterbach L."/>
            <person name="Steele A.D."/>
            <person name="Gui C."/>
            <person name="Meng S."/>
            <person name="Li G."/>
            <person name="Viehrig K."/>
            <person name="Ye F."/>
            <person name="Su P."/>
            <person name="Kiefer A.F."/>
            <person name="Nichols A."/>
            <person name="Cepeda A.J."/>
            <person name="Yan W."/>
            <person name="Fan B."/>
            <person name="Jiang Y."/>
            <person name="Adhikari A."/>
            <person name="Zheng C.-J."/>
            <person name="Schuster L."/>
            <person name="Cowan T.M."/>
            <person name="Smanski M.J."/>
            <person name="Chevrette M.G."/>
            <person name="De Carvalho L.P.S."/>
            <person name="Shen B."/>
        </authorList>
    </citation>
    <scope>NUCLEOTIDE SEQUENCE [LARGE SCALE GENOMIC DNA]</scope>
    <source>
        <strain evidence="1 2">NPDC000632</strain>
    </source>
</reference>
<dbReference type="Gene3D" id="2.30.110.10">
    <property type="entry name" value="Electron Transport, Fmn-binding Protein, Chain A"/>
    <property type="match status" value="1"/>
</dbReference>
<dbReference type="Proteomes" id="UP001490330">
    <property type="component" value="Unassembled WGS sequence"/>
</dbReference>
<accession>A0ABV1VGL9</accession>
<keyword evidence="2" id="KW-1185">Reference proteome</keyword>
<name>A0ABV1VGL9_9ACTN</name>
<dbReference type="RefSeq" id="WP_350722850.1">
    <property type="nucleotide sequence ID" value="NZ_JBEPCO010000039.1"/>
</dbReference>
<evidence type="ECO:0000313" key="2">
    <source>
        <dbReference type="Proteomes" id="UP001490330"/>
    </source>
</evidence>
<organism evidence="1 2">
    <name type="scientific">Streptomyces flaveolus</name>
    <dbReference type="NCBI Taxonomy" id="67297"/>
    <lineage>
        <taxon>Bacteria</taxon>
        <taxon>Bacillati</taxon>
        <taxon>Actinomycetota</taxon>
        <taxon>Actinomycetes</taxon>
        <taxon>Kitasatosporales</taxon>
        <taxon>Streptomycetaceae</taxon>
        <taxon>Streptomyces</taxon>
    </lineage>
</organism>
<proteinExistence type="predicted"/>